<proteinExistence type="predicted"/>
<dbReference type="Proteomes" id="UP000183894">
    <property type="component" value="Unassembled WGS sequence"/>
</dbReference>
<dbReference type="AlphaFoldDB" id="A0A1H7HRW2"/>
<sequence>MSWEQLDDPPRWVQRGYENDGWQLKDPGDYLTVKGDTYVYKIEFPENYSRQLKSDYYDTGRNKGTCPNCQAYVRRLDGDRFLTCHRCGWTVGLPVLRWLRYPSWIDYYAKKLVLKLT</sequence>
<protein>
    <submittedName>
        <fullName evidence="1">Uncharacterized protein</fullName>
    </submittedName>
</protein>
<dbReference type="SUPFAM" id="SSF57850">
    <property type="entry name" value="RING/U-box"/>
    <property type="match status" value="1"/>
</dbReference>
<evidence type="ECO:0000313" key="2">
    <source>
        <dbReference type="Proteomes" id="UP000183894"/>
    </source>
</evidence>
<dbReference type="EMBL" id="FOAD01000001">
    <property type="protein sequence ID" value="SEK52914.1"/>
    <property type="molecule type" value="Genomic_DNA"/>
</dbReference>
<evidence type="ECO:0000313" key="1">
    <source>
        <dbReference type="EMBL" id="SEK52914.1"/>
    </source>
</evidence>
<organism evidence="1 2">
    <name type="scientific">Haloferax larsenii</name>
    <dbReference type="NCBI Taxonomy" id="302484"/>
    <lineage>
        <taxon>Archaea</taxon>
        <taxon>Methanobacteriati</taxon>
        <taxon>Methanobacteriota</taxon>
        <taxon>Stenosarchaea group</taxon>
        <taxon>Halobacteria</taxon>
        <taxon>Halobacteriales</taxon>
        <taxon>Haloferacaceae</taxon>
        <taxon>Haloferax</taxon>
    </lineage>
</organism>
<gene>
    <name evidence="1" type="ORF">SAMN04488691_101664</name>
</gene>
<accession>A0A1H7HRW2</accession>
<name>A0A1H7HRW2_HALLR</name>
<reference evidence="1 2" key="1">
    <citation type="submission" date="2016-10" db="EMBL/GenBank/DDBJ databases">
        <authorList>
            <person name="de Groot N.N."/>
        </authorList>
    </citation>
    <scope>NUCLEOTIDE SEQUENCE [LARGE SCALE GENOMIC DNA]</scope>
    <source>
        <strain evidence="1 2">CDM_5</strain>
    </source>
</reference>